<sequence length="329" mass="34956">MKKETEEKRGSSSQKTIALIVNNHEFTIAAFLILMIIVFSVVTDTFLSVKNVLNILNLTSITFIMAAGMTLVMICGGIDLSVAAIMTLAGIISTSLIAKGLNLWLVIFLTIMVGVMAGTVNGIMTAKIGIVDFIATLAMQLVCHGITFTWTGGYPIFENLTGEFKFWGQGRVLGIPFLVILALIVFVVIHILLSKCRFGSKLYATGGNREASRLSGINVVKMKVMTFVISGGLAAFAGILMASRLGSGQPTAGETSLNDVIGSTILGGTSPNGGVGKVYGTLMGAIIFTVITNGLTHLQVNSYVQEIVRGIIILLALALNSYRERLGAR</sequence>
<dbReference type="Pfam" id="PF02653">
    <property type="entry name" value="BPD_transp_2"/>
    <property type="match status" value="1"/>
</dbReference>
<protein>
    <submittedName>
        <fullName evidence="9">ABC transporter permease</fullName>
    </submittedName>
</protein>
<evidence type="ECO:0000256" key="5">
    <source>
        <dbReference type="ARBA" id="ARBA00022692"/>
    </source>
</evidence>
<evidence type="ECO:0000313" key="10">
    <source>
        <dbReference type="Proteomes" id="UP001299265"/>
    </source>
</evidence>
<evidence type="ECO:0000256" key="3">
    <source>
        <dbReference type="ARBA" id="ARBA00022475"/>
    </source>
</evidence>
<keyword evidence="2" id="KW-0813">Transport</keyword>
<feature type="transmembrane region" description="Helical" evidence="8">
    <location>
        <begin position="55"/>
        <end position="73"/>
    </location>
</feature>
<keyword evidence="10" id="KW-1185">Reference proteome</keyword>
<keyword evidence="6 8" id="KW-1133">Transmembrane helix</keyword>
<dbReference type="InterPro" id="IPR001851">
    <property type="entry name" value="ABC_transp_permease"/>
</dbReference>
<name>A0AAP2RL69_9FIRM</name>
<feature type="transmembrane region" description="Helical" evidence="8">
    <location>
        <begin position="104"/>
        <end position="123"/>
    </location>
</feature>
<dbReference type="CDD" id="cd06579">
    <property type="entry name" value="TM_PBP1_transp_AraH_like"/>
    <property type="match status" value="1"/>
</dbReference>
<accession>A0AAP2RL69</accession>
<feature type="transmembrane region" description="Helical" evidence="8">
    <location>
        <begin position="80"/>
        <end position="98"/>
    </location>
</feature>
<dbReference type="GO" id="GO:0005886">
    <property type="term" value="C:plasma membrane"/>
    <property type="evidence" value="ECO:0007669"/>
    <property type="project" value="UniProtKB-SubCell"/>
</dbReference>
<evidence type="ECO:0000256" key="6">
    <source>
        <dbReference type="ARBA" id="ARBA00022989"/>
    </source>
</evidence>
<evidence type="ECO:0000256" key="1">
    <source>
        <dbReference type="ARBA" id="ARBA00004651"/>
    </source>
</evidence>
<evidence type="ECO:0000313" key="9">
    <source>
        <dbReference type="EMBL" id="MCD2493743.1"/>
    </source>
</evidence>
<comment type="caution">
    <text evidence="9">The sequence shown here is derived from an EMBL/GenBank/DDBJ whole genome shotgun (WGS) entry which is preliminary data.</text>
</comment>
<feature type="transmembrane region" description="Helical" evidence="8">
    <location>
        <begin position="21"/>
        <end position="43"/>
    </location>
</feature>
<evidence type="ECO:0000256" key="7">
    <source>
        <dbReference type="ARBA" id="ARBA00023136"/>
    </source>
</evidence>
<proteinExistence type="predicted"/>
<dbReference type="AlphaFoldDB" id="A0AAP2RL69"/>
<keyword evidence="3" id="KW-1003">Cell membrane</keyword>
<keyword evidence="7 8" id="KW-0472">Membrane</keyword>
<evidence type="ECO:0000256" key="8">
    <source>
        <dbReference type="SAM" id="Phobius"/>
    </source>
</evidence>
<keyword evidence="5 8" id="KW-0812">Transmembrane</keyword>
<keyword evidence="4" id="KW-0997">Cell inner membrane</keyword>
<reference evidence="9 10" key="1">
    <citation type="submission" date="2021-11" db="EMBL/GenBank/DDBJ databases">
        <title>Lacrimispora sp. nov. NSJ-141 isolated from human feces.</title>
        <authorList>
            <person name="Abdugheni R."/>
        </authorList>
    </citation>
    <scope>NUCLEOTIDE SEQUENCE [LARGE SCALE GENOMIC DNA]</scope>
    <source>
        <strain evidence="9 10">NSJ-141</strain>
    </source>
</reference>
<dbReference type="EMBL" id="JAJNOR010000011">
    <property type="protein sequence ID" value="MCD2493743.1"/>
    <property type="molecule type" value="Genomic_DNA"/>
</dbReference>
<dbReference type="PANTHER" id="PTHR32196">
    <property type="entry name" value="ABC TRANSPORTER PERMEASE PROTEIN YPHD-RELATED-RELATED"/>
    <property type="match status" value="1"/>
</dbReference>
<dbReference type="RefSeq" id="WP_231063585.1">
    <property type="nucleotide sequence ID" value="NZ_JAJNOR010000011.1"/>
</dbReference>
<dbReference type="GO" id="GO:0022857">
    <property type="term" value="F:transmembrane transporter activity"/>
    <property type="evidence" value="ECO:0007669"/>
    <property type="project" value="InterPro"/>
</dbReference>
<evidence type="ECO:0000256" key="2">
    <source>
        <dbReference type="ARBA" id="ARBA00022448"/>
    </source>
</evidence>
<feature type="transmembrane region" description="Helical" evidence="8">
    <location>
        <begin position="172"/>
        <end position="193"/>
    </location>
</feature>
<feature type="transmembrane region" description="Helical" evidence="8">
    <location>
        <begin position="224"/>
        <end position="242"/>
    </location>
</feature>
<dbReference type="PANTHER" id="PTHR32196:SF21">
    <property type="entry name" value="ABC TRANSPORTER PERMEASE PROTEIN YPHD-RELATED"/>
    <property type="match status" value="1"/>
</dbReference>
<evidence type="ECO:0000256" key="4">
    <source>
        <dbReference type="ARBA" id="ARBA00022519"/>
    </source>
</evidence>
<organism evidence="9 10">
    <name type="scientific">Lientehia hominis</name>
    <dbReference type="NCBI Taxonomy" id="2897778"/>
    <lineage>
        <taxon>Bacteria</taxon>
        <taxon>Bacillati</taxon>
        <taxon>Bacillota</taxon>
        <taxon>Clostridia</taxon>
        <taxon>Lachnospirales</taxon>
        <taxon>Lachnospiraceae</taxon>
        <taxon>Lientehia</taxon>
    </lineage>
</organism>
<dbReference type="Proteomes" id="UP001299265">
    <property type="component" value="Unassembled WGS sequence"/>
</dbReference>
<comment type="subcellular location">
    <subcellularLocation>
        <location evidence="1">Cell membrane</location>
        <topology evidence="1">Multi-pass membrane protein</topology>
    </subcellularLocation>
</comment>
<feature type="transmembrane region" description="Helical" evidence="8">
    <location>
        <begin position="278"/>
        <end position="295"/>
    </location>
</feature>
<feature type="transmembrane region" description="Helical" evidence="8">
    <location>
        <begin position="130"/>
        <end position="152"/>
    </location>
</feature>
<gene>
    <name evidence="9" type="ORF">LQE92_14125</name>
</gene>